<accession>A0A830BWL1</accession>
<sequence>MMGLVGGGGDCAAFYLGFLVCTTVLTFCQGVQYEHPAQYRYPFIRPASSFSPPPPSSAASSTAAAAYDYIIVGEARRDAHSPPHSPPKLHRFAAGERWDPFRERECVVHAEFPHHAGGHIADVGVADVHLHRWGVQF</sequence>
<dbReference type="Proteomes" id="UP000653305">
    <property type="component" value="Unassembled WGS sequence"/>
</dbReference>
<evidence type="ECO:0000313" key="1">
    <source>
        <dbReference type="EMBL" id="GFP89348.1"/>
    </source>
</evidence>
<protein>
    <submittedName>
        <fullName evidence="1">Protein hothead</fullName>
    </submittedName>
</protein>
<keyword evidence="2" id="KW-1185">Reference proteome</keyword>
<comment type="caution">
    <text evidence="1">The sequence shown here is derived from an EMBL/GenBank/DDBJ whole genome shotgun (WGS) entry which is preliminary data.</text>
</comment>
<dbReference type="EMBL" id="BMAC01000187">
    <property type="protein sequence ID" value="GFP89348.1"/>
    <property type="molecule type" value="Genomic_DNA"/>
</dbReference>
<dbReference type="AlphaFoldDB" id="A0A830BWL1"/>
<reference evidence="1" key="1">
    <citation type="submission" date="2020-07" db="EMBL/GenBank/DDBJ databases">
        <title>Ethylene signaling mediates host invasion by parasitic plants.</title>
        <authorList>
            <person name="Yoshida S."/>
        </authorList>
    </citation>
    <scope>NUCLEOTIDE SEQUENCE</scope>
    <source>
        <strain evidence="1">Okayama</strain>
    </source>
</reference>
<organism evidence="1 2">
    <name type="scientific">Phtheirospermum japonicum</name>
    <dbReference type="NCBI Taxonomy" id="374723"/>
    <lineage>
        <taxon>Eukaryota</taxon>
        <taxon>Viridiplantae</taxon>
        <taxon>Streptophyta</taxon>
        <taxon>Embryophyta</taxon>
        <taxon>Tracheophyta</taxon>
        <taxon>Spermatophyta</taxon>
        <taxon>Magnoliopsida</taxon>
        <taxon>eudicotyledons</taxon>
        <taxon>Gunneridae</taxon>
        <taxon>Pentapetalae</taxon>
        <taxon>asterids</taxon>
        <taxon>lamiids</taxon>
        <taxon>Lamiales</taxon>
        <taxon>Orobanchaceae</taxon>
        <taxon>Orobanchaceae incertae sedis</taxon>
        <taxon>Phtheirospermum</taxon>
    </lineage>
</organism>
<proteinExistence type="predicted"/>
<name>A0A830BWL1_9LAMI</name>
<gene>
    <name evidence="1" type="ORF">PHJA_001078500</name>
</gene>
<evidence type="ECO:0000313" key="2">
    <source>
        <dbReference type="Proteomes" id="UP000653305"/>
    </source>
</evidence>